<keyword evidence="2" id="KW-0863">Zinc-finger</keyword>
<keyword evidence="7" id="KW-1185">Reference proteome</keyword>
<accession>A0A256IJI2</accession>
<dbReference type="Pfam" id="PF01096">
    <property type="entry name" value="Zn_ribbon_TFIIS"/>
    <property type="match status" value="1"/>
</dbReference>
<reference evidence="6 7" key="1">
    <citation type="journal article" date="2014" name="Front. Microbiol.">
        <title>Population and genomic analysis of the genus Halorubrum.</title>
        <authorList>
            <person name="Fullmer M.S."/>
            <person name="Soucy S.M."/>
            <person name="Swithers K.S."/>
            <person name="Makkay A.M."/>
            <person name="Wheeler R."/>
            <person name="Ventosa A."/>
            <person name="Gogarten J.P."/>
            <person name="Papke R.T."/>
        </authorList>
    </citation>
    <scope>NUCLEOTIDE SEQUENCE [LARGE SCALE GENOMIC DNA]</scope>
    <source>
        <strain evidence="6 7">Cb34</strain>
    </source>
</reference>
<keyword evidence="1" id="KW-0479">Metal-binding</keyword>
<feature type="region of interest" description="Disordered" evidence="4">
    <location>
        <begin position="1"/>
        <end position="121"/>
    </location>
</feature>
<name>A0A256IJI2_9EURY</name>
<proteinExistence type="predicted"/>
<feature type="compositionally biased region" description="Acidic residues" evidence="4">
    <location>
        <begin position="89"/>
        <end position="119"/>
    </location>
</feature>
<dbReference type="GO" id="GO:0006351">
    <property type="term" value="P:DNA-templated transcription"/>
    <property type="evidence" value="ECO:0007669"/>
    <property type="project" value="InterPro"/>
</dbReference>
<protein>
    <recommendedName>
        <fullName evidence="5">TFIIS-type domain-containing protein</fullName>
    </recommendedName>
</protein>
<evidence type="ECO:0000256" key="3">
    <source>
        <dbReference type="ARBA" id="ARBA00022833"/>
    </source>
</evidence>
<feature type="compositionally biased region" description="Low complexity" evidence="4">
    <location>
        <begin position="14"/>
        <end position="25"/>
    </location>
</feature>
<evidence type="ECO:0000313" key="7">
    <source>
        <dbReference type="Proteomes" id="UP000216308"/>
    </source>
</evidence>
<comment type="caution">
    <text evidence="6">The sequence shown here is derived from an EMBL/GenBank/DDBJ whole genome shotgun (WGS) entry which is preliminary data.</text>
</comment>
<dbReference type="InterPro" id="IPR001222">
    <property type="entry name" value="Znf_TFIIS"/>
</dbReference>
<evidence type="ECO:0000256" key="4">
    <source>
        <dbReference type="SAM" id="MobiDB-lite"/>
    </source>
</evidence>
<dbReference type="SUPFAM" id="SSF57783">
    <property type="entry name" value="Zinc beta-ribbon"/>
    <property type="match status" value="1"/>
</dbReference>
<dbReference type="EMBL" id="NHPJ01000081">
    <property type="protein sequence ID" value="OYR56674.1"/>
    <property type="molecule type" value="Genomic_DNA"/>
</dbReference>
<evidence type="ECO:0000256" key="2">
    <source>
        <dbReference type="ARBA" id="ARBA00022771"/>
    </source>
</evidence>
<organism evidence="6 7">
    <name type="scientific">Halorubrum halodurans</name>
    <dbReference type="NCBI Taxonomy" id="1383851"/>
    <lineage>
        <taxon>Archaea</taxon>
        <taxon>Methanobacteriati</taxon>
        <taxon>Methanobacteriota</taxon>
        <taxon>Stenosarchaea group</taxon>
        <taxon>Halobacteria</taxon>
        <taxon>Halobacteriales</taxon>
        <taxon>Haloferacaceae</taxon>
        <taxon>Halorubrum</taxon>
    </lineage>
</organism>
<keyword evidence="3" id="KW-0862">Zinc</keyword>
<evidence type="ECO:0000259" key="5">
    <source>
        <dbReference type="Pfam" id="PF01096"/>
    </source>
</evidence>
<feature type="domain" description="TFIIS-type" evidence="5">
    <location>
        <begin position="121"/>
        <end position="147"/>
    </location>
</feature>
<dbReference type="RefSeq" id="WP_094531824.1">
    <property type="nucleotide sequence ID" value="NZ_NHPJ01000081.1"/>
</dbReference>
<dbReference type="AlphaFoldDB" id="A0A256IJI2"/>
<evidence type="ECO:0000313" key="6">
    <source>
        <dbReference type="EMBL" id="OYR56674.1"/>
    </source>
</evidence>
<dbReference type="OrthoDB" id="352476at2157"/>
<evidence type="ECO:0000256" key="1">
    <source>
        <dbReference type="ARBA" id="ARBA00022723"/>
    </source>
</evidence>
<dbReference type="GO" id="GO:0003676">
    <property type="term" value="F:nucleic acid binding"/>
    <property type="evidence" value="ECO:0007669"/>
    <property type="project" value="InterPro"/>
</dbReference>
<dbReference type="Proteomes" id="UP000216308">
    <property type="component" value="Unassembled WGS sequence"/>
</dbReference>
<dbReference type="Gene3D" id="2.20.25.10">
    <property type="match status" value="1"/>
</dbReference>
<sequence>MTRAAQTSIAAFATETDTTPETPGDLAADNADTTNTEPVEIESDWDGDIDVLFDDDGSLKPAGEVDEPVTFTTEQEDTEDKLSHVDPINNDDNDDDTNADTDADTTNTDGDDNNTDADTETCPKCGRDNIEIRWIVQQTRAADESGTEIGKTTCGCTIRRAD</sequence>
<gene>
    <name evidence="6" type="ORF">DJ70_08130</name>
</gene>
<dbReference type="GO" id="GO:0008270">
    <property type="term" value="F:zinc ion binding"/>
    <property type="evidence" value="ECO:0007669"/>
    <property type="project" value="UniProtKB-KW"/>
</dbReference>
<feature type="compositionally biased region" description="Acidic residues" evidence="4">
    <location>
        <begin position="39"/>
        <end position="56"/>
    </location>
</feature>